<dbReference type="PANTHER" id="PTHR42928">
    <property type="entry name" value="TRICARBOXYLATE-BINDING PROTEIN"/>
    <property type="match status" value="1"/>
</dbReference>
<feature type="chain" id="PRO_5038698190" evidence="2">
    <location>
        <begin position="22"/>
        <end position="325"/>
    </location>
</feature>
<organism evidence="3 4">
    <name type="scientific">Ruania alba</name>
    <dbReference type="NCBI Taxonomy" id="648782"/>
    <lineage>
        <taxon>Bacteria</taxon>
        <taxon>Bacillati</taxon>
        <taxon>Actinomycetota</taxon>
        <taxon>Actinomycetes</taxon>
        <taxon>Micrococcales</taxon>
        <taxon>Ruaniaceae</taxon>
        <taxon>Ruania</taxon>
    </lineage>
</organism>
<dbReference type="AlphaFoldDB" id="A0A1H5KHV2"/>
<proteinExistence type="inferred from homology"/>
<dbReference type="InterPro" id="IPR005064">
    <property type="entry name" value="BUG"/>
</dbReference>
<dbReference type="PANTHER" id="PTHR42928:SF5">
    <property type="entry name" value="BLR1237 PROTEIN"/>
    <property type="match status" value="1"/>
</dbReference>
<dbReference type="InterPro" id="IPR042100">
    <property type="entry name" value="Bug_dom1"/>
</dbReference>
<feature type="signal peptide" evidence="2">
    <location>
        <begin position="1"/>
        <end position="21"/>
    </location>
</feature>
<dbReference type="SUPFAM" id="SSF53850">
    <property type="entry name" value="Periplasmic binding protein-like II"/>
    <property type="match status" value="1"/>
</dbReference>
<dbReference type="PIRSF" id="PIRSF017082">
    <property type="entry name" value="YflP"/>
    <property type="match status" value="1"/>
</dbReference>
<keyword evidence="2" id="KW-0732">Signal</keyword>
<dbReference type="EMBL" id="FNTX01000002">
    <property type="protein sequence ID" value="SEE64363.1"/>
    <property type="molecule type" value="Genomic_DNA"/>
</dbReference>
<dbReference type="OrthoDB" id="9780943at2"/>
<comment type="similarity">
    <text evidence="1">Belongs to the UPF0065 (bug) family.</text>
</comment>
<gene>
    <name evidence="3" type="ORF">SAMN04488554_2274</name>
</gene>
<evidence type="ECO:0000313" key="3">
    <source>
        <dbReference type="EMBL" id="SEE64363.1"/>
    </source>
</evidence>
<keyword evidence="3" id="KW-0675">Receptor</keyword>
<evidence type="ECO:0000256" key="2">
    <source>
        <dbReference type="SAM" id="SignalP"/>
    </source>
</evidence>
<reference evidence="4" key="1">
    <citation type="submission" date="2016-10" db="EMBL/GenBank/DDBJ databases">
        <authorList>
            <person name="Varghese N."/>
            <person name="Submissions S."/>
        </authorList>
    </citation>
    <scope>NUCLEOTIDE SEQUENCE [LARGE SCALE GENOMIC DNA]</scope>
    <source>
        <strain evidence="4">DSM 21368</strain>
    </source>
</reference>
<sequence>MNRIPRIATTAALAASALTLAACSSGDDTGANSDADAGAFPEEDITLIVQAAAGGGSDLSSRALATELEEILGVSIVVENRPGASGSTAMQYVADQDPDGYTIGFVPVEIAMLGHQNFDVDPANYDFLGQIMLAPGVISVPTDSPYETLDDLVTAAQSEPLSVANSGAGSIWEAAALGLADSSGAQLTSVPFDGGAEAVTAVIGGQVDAAVGGTGETSAAYADGQLRPLAVFHDERHPALEDIPTAAEAGYELEFGGWGGIYAPVDLPDEVRSTLESAIEEAATSESFVSTIENTGAIAVYKNADEFTEFVNAEYERFGGLLGDS</sequence>
<name>A0A1H5KHV2_9MICO</name>
<dbReference type="Gene3D" id="3.40.190.10">
    <property type="entry name" value="Periplasmic binding protein-like II"/>
    <property type="match status" value="1"/>
</dbReference>
<dbReference type="Proteomes" id="UP000199220">
    <property type="component" value="Unassembled WGS sequence"/>
</dbReference>
<dbReference type="RefSeq" id="WP_089773259.1">
    <property type="nucleotide sequence ID" value="NZ_FNTX01000002.1"/>
</dbReference>
<dbReference type="Gene3D" id="3.40.190.150">
    <property type="entry name" value="Bordetella uptake gene, domain 1"/>
    <property type="match status" value="1"/>
</dbReference>
<dbReference type="STRING" id="648782.SAMN04488554_2274"/>
<evidence type="ECO:0000313" key="4">
    <source>
        <dbReference type="Proteomes" id="UP000199220"/>
    </source>
</evidence>
<dbReference type="PROSITE" id="PS51257">
    <property type="entry name" value="PROKAR_LIPOPROTEIN"/>
    <property type="match status" value="1"/>
</dbReference>
<keyword evidence="4" id="KW-1185">Reference proteome</keyword>
<accession>A0A1H5KHV2</accession>
<protein>
    <submittedName>
        <fullName evidence="3">Tripartite-type tricarboxylate transporter, receptor component TctC</fullName>
    </submittedName>
</protein>
<dbReference type="Pfam" id="PF03401">
    <property type="entry name" value="TctC"/>
    <property type="match status" value="1"/>
</dbReference>
<evidence type="ECO:0000256" key="1">
    <source>
        <dbReference type="ARBA" id="ARBA00006987"/>
    </source>
</evidence>
<dbReference type="CDD" id="cd07012">
    <property type="entry name" value="PBP2_Bug_TTT"/>
    <property type="match status" value="1"/>
</dbReference>